<dbReference type="InterPro" id="IPR027417">
    <property type="entry name" value="P-loop_NTPase"/>
</dbReference>
<comment type="caution">
    <text evidence="2">The sequence shown here is derived from an EMBL/GenBank/DDBJ whole genome shotgun (WGS) entry which is preliminary data.</text>
</comment>
<dbReference type="EMBL" id="JAJA02000001">
    <property type="protein sequence ID" value="KWS06391.1"/>
    <property type="molecule type" value="Genomic_DNA"/>
</dbReference>
<dbReference type="OrthoDB" id="6189127at2"/>
<dbReference type="SUPFAM" id="SSF52540">
    <property type="entry name" value="P-loop containing nucleoside triphosphate hydrolases"/>
    <property type="match status" value="1"/>
</dbReference>
<reference evidence="2 3" key="1">
    <citation type="journal article" date="2014" name="Genome Announc.">
        <title>Draft Genome Sequence of Lysobacter capsici AZ78, a Bacterium Antagonistic to Plant-Pathogenic Oomycetes.</title>
        <authorList>
            <person name="Puopolo G."/>
            <person name="Sonego P."/>
            <person name="Engelen K."/>
            <person name="Pertot I."/>
        </authorList>
    </citation>
    <scope>NUCLEOTIDE SEQUENCE [LARGE SCALE GENOMIC DNA]</scope>
    <source>
        <strain evidence="2 3">AZ78</strain>
    </source>
</reference>
<name>A0A108UBX4_9GAMM</name>
<dbReference type="RefSeq" id="WP_153019171.1">
    <property type="nucleotide sequence ID" value="NZ_JAJA02000001.1"/>
</dbReference>
<dbReference type="Proteomes" id="UP000023435">
    <property type="component" value="Unassembled WGS sequence"/>
</dbReference>
<evidence type="ECO:0000313" key="2">
    <source>
        <dbReference type="EMBL" id="KWS06391.1"/>
    </source>
</evidence>
<dbReference type="AlphaFoldDB" id="A0A108UBX4"/>
<feature type="region of interest" description="Disordered" evidence="1">
    <location>
        <begin position="1038"/>
        <end position="1058"/>
    </location>
</feature>
<feature type="compositionally biased region" description="Polar residues" evidence="1">
    <location>
        <begin position="1040"/>
        <end position="1058"/>
    </location>
</feature>
<evidence type="ECO:0000313" key="3">
    <source>
        <dbReference type="Proteomes" id="UP000023435"/>
    </source>
</evidence>
<sequence>MAEKLSTREQATLLAQRMNLTIDERTSALIDALCATPSSLPLSISNTNRALPHTDSAIRVAIADTFVLDEIGAVPDEDLNAIVDHCDTVTIGGKRRLRLRKASRVQFLNEVSESSPYRRLLVEQVIADRIEFDTVGQDPIRCANAWLRCLLHGEYADLNRIPISELRAAVQALGQLDHVRLPHSIPDIEHARDLLELAELLEPLRTLIGAQGDWDGAQQSDRFVGRAKELRILRSHVDVLESQSFGESISRGFTKISRGATSLVSGRNPGVLMLKARGGMGKSSLLAKFILDHSRATDDHVPTIYLDFDRAALQPREPRNLFMEAIRQIRLQLPAIKGPLRALEQRIGDSLLTSASGSASPSATATVSVQDHGDWSQASVEFRHYLRSQIGHGGVILLVLDTMEVVQSIPDVLGKVVEFVNTLGTRGFPELRIVVAGRADVPELMVATEFRNHGEKFELEPLSIPDSTQMTLRLGHELVGDGWKRAWSNNIVGNSRSDPARREPLTLRLAVELIRSEPDDESRERRSLEISQQPVDASGTFVGALYRRRILAHVRDPEVRKLAWPGLVLRRITLPLAHEMLVTPCALDPQRLQETFDALAREVWIVAQEGEGPDRALRHLADLRSRTLPLMRSNDPALFGQINKAAIEYFGRHQASDVRARAEWVYHRLLAAESSLQVRKDWCEDMASLLSGAAEDFPAGSDAHNFLLARTARRRLPVPAILELRSDLALEHIARCWPDLGDMAEERLVPLLVSLSLGRYELDRIPPDMRNVLLALQVKSGHWPIDGTQLERTDTWHDAASEAYDYYTARALTPLFSPPPEVDNSYDLMHDARSRRRFARQLSNRLLQSIQVGSHSDYWHEQDLLLSKILPLLAQDREGQHYTASSFDTQLLRASASVGQDTLYPALRLVLMRDLSRPDRDRSYSLKEVRCLLQSENGSVLKRQLSNANRELFAQVETSDNNSTLRFSDRAWLLRIEDCLKELIMPSDTWNPSRRNILALRQYAAAKDGDWLIPIAYAAARATESRIPKTVVGLLRRQSPENSPRRWSSATKTGQSSPEDVLHALRSADEASNLVGVARLFADAAVNHEARDDLNYLLTCLTTRRIGVQAAILQTST</sequence>
<evidence type="ECO:0000256" key="1">
    <source>
        <dbReference type="SAM" id="MobiDB-lite"/>
    </source>
</evidence>
<proteinExistence type="predicted"/>
<gene>
    <name evidence="2" type="ORF">AZ78_3947</name>
</gene>
<keyword evidence="3" id="KW-1185">Reference proteome</keyword>
<protein>
    <recommendedName>
        <fullName evidence="4">Orc1-like AAA ATPase domain-containing protein</fullName>
    </recommendedName>
</protein>
<accession>A0A108UBX4</accession>
<organism evidence="2 3">
    <name type="scientific">Lysobacter capsici AZ78</name>
    <dbReference type="NCBI Taxonomy" id="1444315"/>
    <lineage>
        <taxon>Bacteria</taxon>
        <taxon>Pseudomonadati</taxon>
        <taxon>Pseudomonadota</taxon>
        <taxon>Gammaproteobacteria</taxon>
        <taxon>Lysobacterales</taxon>
        <taxon>Lysobacteraceae</taxon>
        <taxon>Lysobacter</taxon>
    </lineage>
</organism>
<evidence type="ECO:0008006" key="4">
    <source>
        <dbReference type="Google" id="ProtNLM"/>
    </source>
</evidence>